<evidence type="ECO:0000259" key="1">
    <source>
        <dbReference type="PROSITE" id="PS50994"/>
    </source>
</evidence>
<dbReference type="KEGG" id="pson:JI735_15640"/>
<dbReference type="PANTHER" id="PTHR46889">
    <property type="entry name" value="TRANSPOSASE INSF FOR INSERTION SEQUENCE IS3B-RELATED"/>
    <property type="match status" value="1"/>
</dbReference>
<dbReference type="SUPFAM" id="SSF53098">
    <property type="entry name" value="Ribonuclease H-like"/>
    <property type="match status" value="1"/>
</dbReference>
<dbReference type="PANTHER" id="PTHR46889:SF4">
    <property type="entry name" value="TRANSPOSASE INSO FOR INSERTION SEQUENCE ELEMENT IS911B-RELATED"/>
    <property type="match status" value="1"/>
</dbReference>
<reference evidence="4 5" key="1">
    <citation type="submission" date="2021-01" db="EMBL/GenBank/DDBJ databases">
        <title>Whole genome sequence of Paenibacillus sonchi LMG 24727 for comparative genomics.</title>
        <authorList>
            <person name="Lee G."/>
            <person name="Kim M.-J."/>
            <person name="Lim K."/>
            <person name="Shin J.-H."/>
        </authorList>
    </citation>
    <scope>NUCLEOTIDE SEQUENCE [LARGE SCALE GENOMIC DNA]</scope>
    <source>
        <strain evidence="4 5">LMG 24727</strain>
    </source>
</reference>
<dbReference type="GO" id="GO:0015074">
    <property type="term" value="P:DNA integration"/>
    <property type="evidence" value="ECO:0007669"/>
    <property type="project" value="InterPro"/>
</dbReference>
<dbReference type="Pfam" id="PF13333">
    <property type="entry name" value="rve_2"/>
    <property type="match status" value="1"/>
</dbReference>
<dbReference type="InterPro" id="IPR012337">
    <property type="entry name" value="RNaseH-like_sf"/>
</dbReference>
<evidence type="ECO:0000313" key="5">
    <source>
        <dbReference type="Proteomes" id="UP000595841"/>
    </source>
</evidence>
<dbReference type="KEGG" id="pson:JI735_12230"/>
<dbReference type="InterPro" id="IPR048020">
    <property type="entry name" value="Transpos_IS3"/>
</dbReference>
<evidence type="ECO:0000313" key="4">
    <source>
        <dbReference type="EMBL" id="QQZ63738.1"/>
    </source>
</evidence>
<dbReference type="EMBL" id="CP068595">
    <property type="protein sequence ID" value="QQZ63182.1"/>
    <property type="molecule type" value="Genomic_DNA"/>
</dbReference>
<dbReference type="EMBL" id="CP068595">
    <property type="protein sequence ID" value="QQZ63738.1"/>
    <property type="molecule type" value="Genomic_DNA"/>
</dbReference>
<dbReference type="Gene3D" id="3.30.420.10">
    <property type="entry name" value="Ribonuclease H-like superfamily/Ribonuclease H"/>
    <property type="match status" value="1"/>
</dbReference>
<dbReference type="AlphaFoldDB" id="A0A974PHY9"/>
<dbReference type="PROSITE" id="PS50994">
    <property type="entry name" value="INTEGRASE"/>
    <property type="match status" value="1"/>
</dbReference>
<evidence type="ECO:0000313" key="3">
    <source>
        <dbReference type="EMBL" id="QQZ63182.1"/>
    </source>
</evidence>
<dbReference type="Pfam" id="PF00665">
    <property type="entry name" value="rve"/>
    <property type="match status" value="1"/>
</dbReference>
<protein>
    <submittedName>
        <fullName evidence="4">IS3 family transposase</fullName>
    </submittedName>
</protein>
<organism evidence="4 5">
    <name type="scientific">Paenibacillus sonchi</name>
    <dbReference type="NCBI Taxonomy" id="373687"/>
    <lineage>
        <taxon>Bacteria</taxon>
        <taxon>Bacillati</taxon>
        <taxon>Bacillota</taxon>
        <taxon>Bacilli</taxon>
        <taxon>Bacillales</taxon>
        <taxon>Paenibacillaceae</taxon>
        <taxon>Paenibacillus</taxon>
        <taxon>Paenibacillus sonchi group</taxon>
    </lineage>
</organism>
<dbReference type="EMBL" id="CP068595">
    <property type="protein sequence ID" value="QQZ58573.1"/>
    <property type="molecule type" value="Genomic_DNA"/>
</dbReference>
<evidence type="ECO:0000313" key="2">
    <source>
        <dbReference type="EMBL" id="QQZ58573.1"/>
    </source>
</evidence>
<dbReference type="GO" id="GO:0003676">
    <property type="term" value="F:nucleic acid binding"/>
    <property type="evidence" value="ECO:0007669"/>
    <property type="project" value="InterPro"/>
</dbReference>
<sequence length="208" mass="24624">MREHNLRSQAMGKFKVQTTDSNHDFPIAPNWLNQHFDVCTRPNQVWVTDITYIRTRQGTIYLASVLDLYTRKIVGWQLGNRMKVELVSAALDKAYNAQKPGKGLIHHSDRGSQYASVEYRKKLKGYHMIRSMSRRGNCYDNACIESFHSILKRELIYRRKFQTQKEAQNQLFRYIEFFYNRKRIHSKLGYLSPDRFEALYYSNLALAN</sequence>
<keyword evidence="5" id="KW-1185">Reference proteome</keyword>
<name>A0A974PHY9_9BACL</name>
<feature type="domain" description="Integrase catalytic" evidence="1">
    <location>
        <begin position="38"/>
        <end position="200"/>
    </location>
</feature>
<dbReference type="NCBIfam" id="NF033516">
    <property type="entry name" value="transpos_IS3"/>
    <property type="match status" value="1"/>
</dbReference>
<proteinExistence type="predicted"/>
<dbReference type="InterPro" id="IPR036397">
    <property type="entry name" value="RNaseH_sf"/>
</dbReference>
<dbReference type="KEGG" id="pson:JI735_17360"/>
<gene>
    <name evidence="3" type="ORF">JI735_12230</name>
    <name evidence="4" type="ORF">JI735_15640</name>
    <name evidence="2" type="ORF">JI735_17360</name>
</gene>
<dbReference type="Proteomes" id="UP000595841">
    <property type="component" value="Chromosome"/>
</dbReference>
<dbReference type="InterPro" id="IPR050900">
    <property type="entry name" value="Transposase_IS3/IS150/IS904"/>
</dbReference>
<dbReference type="InterPro" id="IPR001584">
    <property type="entry name" value="Integrase_cat-core"/>
</dbReference>
<accession>A0A974PHY9</accession>